<dbReference type="HOGENOM" id="CLU_1482519_0_0_1"/>
<dbReference type="GO" id="GO:0016705">
    <property type="term" value="F:oxidoreductase activity, acting on paired donors, with incorporation or reduction of molecular oxygen"/>
    <property type="evidence" value="ECO:0007669"/>
    <property type="project" value="InterPro"/>
</dbReference>
<protein>
    <recommendedName>
        <fullName evidence="3">Cytochrome P450</fullName>
    </recommendedName>
</protein>
<dbReference type="GO" id="GO:0005506">
    <property type="term" value="F:iron ion binding"/>
    <property type="evidence" value="ECO:0007669"/>
    <property type="project" value="InterPro"/>
</dbReference>
<dbReference type="Gene3D" id="1.10.630.10">
    <property type="entry name" value="Cytochrome P450"/>
    <property type="match status" value="1"/>
</dbReference>
<reference evidence="1 2" key="1">
    <citation type="journal article" date="2014" name="PLoS Genet.">
        <title>Analysis of the Phlebiopsis gigantea genome, transcriptome and secretome provides insight into its pioneer colonization strategies of wood.</title>
        <authorList>
            <person name="Hori C."/>
            <person name="Ishida T."/>
            <person name="Igarashi K."/>
            <person name="Samejima M."/>
            <person name="Suzuki H."/>
            <person name="Master E."/>
            <person name="Ferreira P."/>
            <person name="Ruiz-Duenas F.J."/>
            <person name="Held B."/>
            <person name="Canessa P."/>
            <person name="Larrondo L.F."/>
            <person name="Schmoll M."/>
            <person name="Druzhinina I.S."/>
            <person name="Kubicek C.P."/>
            <person name="Gaskell J.A."/>
            <person name="Kersten P."/>
            <person name="St John F."/>
            <person name="Glasner J."/>
            <person name="Sabat G."/>
            <person name="Splinter BonDurant S."/>
            <person name="Syed K."/>
            <person name="Yadav J."/>
            <person name="Mgbeahuruike A.C."/>
            <person name="Kovalchuk A."/>
            <person name="Asiegbu F.O."/>
            <person name="Lackner G."/>
            <person name="Hoffmeister D."/>
            <person name="Rencoret J."/>
            <person name="Gutierrez A."/>
            <person name="Sun H."/>
            <person name="Lindquist E."/>
            <person name="Barry K."/>
            <person name="Riley R."/>
            <person name="Grigoriev I.V."/>
            <person name="Henrissat B."/>
            <person name="Kues U."/>
            <person name="Berka R.M."/>
            <person name="Martinez A.T."/>
            <person name="Covert S.F."/>
            <person name="Blanchette R.A."/>
            <person name="Cullen D."/>
        </authorList>
    </citation>
    <scope>NUCLEOTIDE SEQUENCE [LARGE SCALE GENOMIC DNA]</scope>
    <source>
        <strain evidence="1 2">11061_1 CR5-6</strain>
    </source>
</reference>
<dbReference type="EMBL" id="KN840490">
    <property type="protein sequence ID" value="KIP07826.1"/>
    <property type="molecule type" value="Genomic_DNA"/>
</dbReference>
<dbReference type="STRING" id="745531.A0A0C3RZK4"/>
<proteinExistence type="predicted"/>
<gene>
    <name evidence="1" type="ORF">PHLGIDRAFT_12989</name>
</gene>
<dbReference type="AlphaFoldDB" id="A0A0C3RZK4"/>
<dbReference type="SUPFAM" id="SSF48264">
    <property type="entry name" value="Cytochrome P450"/>
    <property type="match status" value="1"/>
</dbReference>
<keyword evidence="2" id="KW-1185">Reference proteome</keyword>
<dbReference type="Proteomes" id="UP000053257">
    <property type="component" value="Unassembled WGS sequence"/>
</dbReference>
<sequence>MYVHIRVGSVKANLQQAAFGDIYWRDVEACNVLMATVFHDDNPSRFLRSNEVGRIVLDPDVPGPETAVFGFGRRVCPPRYASYESLWIAVARTLANLDISPLRDANGSVKYPKVEYTDGFVSCLTVLLSTTISCVKGAGPDRNHDRTHDVEYLAPIIDMLLFDDNVHPEPRFNFNNRKWRIG</sequence>
<evidence type="ECO:0000313" key="2">
    <source>
        <dbReference type="Proteomes" id="UP000053257"/>
    </source>
</evidence>
<name>A0A0C3RZK4_PHLG1</name>
<evidence type="ECO:0008006" key="3">
    <source>
        <dbReference type="Google" id="ProtNLM"/>
    </source>
</evidence>
<accession>A0A0C3RZK4</accession>
<dbReference type="GO" id="GO:0004497">
    <property type="term" value="F:monooxygenase activity"/>
    <property type="evidence" value="ECO:0007669"/>
    <property type="project" value="InterPro"/>
</dbReference>
<dbReference type="GO" id="GO:0020037">
    <property type="term" value="F:heme binding"/>
    <property type="evidence" value="ECO:0007669"/>
    <property type="project" value="InterPro"/>
</dbReference>
<dbReference type="InterPro" id="IPR036396">
    <property type="entry name" value="Cyt_P450_sf"/>
</dbReference>
<dbReference type="OrthoDB" id="3934656at2759"/>
<evidence type="ECO:0000313" key="1">
    <source>
        <dbReference type="EMBL" id="KIP07826.1"/>
    </source>
</evidence>
<organism evidence="1 2">
    <name type="scientific">Phlebiopsis gigantea (strain 11061_1 CR5-6)</name>
    <name type="common">White-rot fungus</name>
    <name type="synonym">Peniophora gigantea</name>
    <dbReference type="NCBI Taxonomy" id="745531"/>
    <lineage>
        <taxon>Eukaryota</taxon>
        <taxon>Fungi</taxon>
        <taxon>Dikarya</taxon>
        <taxon>Basidiomycota</taxon>
        <taxon>Agaricomycotina</taxon>
        <taxon>Agaricomycetes</taxon>
        <taxon>Polyporales</taxon>
        <taxon>Phanerochaetaceae</taxon>
        <taxon>Phlebiopsis</taxon>
    </lineage>
</organism>